<keyword evidence="2" id="KW-0732">Signal</keyword>
<dbReference type="GO" id="GO:0016052">
    <property type="term" value="P:carbohydrate catabolic process"/>
    <property type="evidence" value="ECO:0007669"/>
    <property type="project" value="InterPro"/>
</dbReference>
<feature type="domain" description="Carbohydrate-binding" evidence="3">
    <location>
        <begin position="274"/>
        <end position="402"/>
    </location>
</feature>
<dbReference type="InterPro" id="IPR017853">
    <property type="entry name" value="GH"/>
</dbReference>
<protein>
    <recommendedName>
        <fullName evidence="3">Carbohydrate-binding domain-containing protein</fullName>
    </recommendedName>
</protein>
<dbReference type="Pfam" id="PF06452">
    <property type="entry name" value="CBM9_1"/>
    <property type="match status" value="1"/>
</dbReference>
<evidence type="ECO:0000313" key="4">
    <source>
        <dbReference type="EMBL" id="HIT85835.1"/>
    </source>
</evidence>
<dbReference type="Gene3D" id="3.40.50.880">
    <property type="match status" value="1"/>
</dbReference>
<dbReference type="Gene3D" id="2.60.120.260">
    <property type="entry name" value="Galactose-binding domain-like"/>
    <property type="match status" value="2"/>
</dbReference>
<dbReference type="InterPro" id="IPR029062">
    <property type="entry name" value="Class_I_gatase-like"/>
</dbReference>
<dbReference type="SUPFAM" id="SSF51445">
    <property type="entry name" value="(Trans)glycosidases"/>
    <property type="match status" value="1"/>
</dbReference>
<accession>A0A9D1H3S9</accession>
<dbReference type="GO" id="GO:0004553">
    <property type="term" value="F:hydrolase activity, hydrolyzing O-glycosyl compounds"/>
    <property type="evidence" value="ECO:0007669"/>
    <property type="project" value="InterPro"/>
</dbReference>
<dbReference type="EMBL" id="DVLU01000083">
    <property type="protein sequence ID" value="HIT85835.1"/>
    <property type="molecule type" value="Genomic_DNA"/>
</dbReference>
<dbReference type="Proteomes" id="UP000824165">
    <property type="component" value="Unassembled WGS sequence"/>
</dbReference>
<dbReference type="SUPFAM" id="SSF49785">
    <property type="entry name" value="Galactose-binding domain-like"/>
    <property type="match status" value="2"/>
</dbReference>
<reference evidence="4" key="2">
    <citation type="journal article" date="2021" name="PeerJ">
        <title>Extensive microbial diversity within the chicken gut microbiome revealed by metagenomics and culture.</title>
        <authorList>
            <person name="Gilroy R."/>
            <person name="Ravi A."/>
            <person name="Getino M."/>
            <person name="Pursley I."/>
            <person name="Horton D.L."/>
            <person name="Alikhan N.F."/>
            <person name="Baker D."/>
            <person name="Gharbi K."/>
            <person name="Hall N."/>
            <person name="Watson M."/>
            <person name="Adriaenssens E.M."/>
            <person name="Foster-Nyarko E."/>
            <person name="Jarju S."/>
            <person name="Secka A."/>
            <person name="Antonio M."/>
            <person name="Oren A."/>
            <person name="Chaudhuri R.R."/>
            <person name="La Ragione R."/>
            <person name="Hildebrand F."/>
            <person name="Pallen M.J."/>
        </authorList>
    </citation>
    <scope>NUCLEOTIDE SEQUENCE</scope>
    <source>
        <strain evidence="4">CHK181-108</strain>
    </source>
</reference>
<dbReference type="Gene3D" id="2.60.40.1190">
    <property type="match status" value="1"/>
</dbReference>
<feature type="chain" id="PRO_5038974327" description="Carbohydrate-binding domain-containing protein" evidence="2">
    <location>
        <begin position="27"/>
        <end position="1413"/>
    </location>
</feature>
<organism evidence="4 5">
    <name type="scientific">Candidatus Ornithomonoglobus intestinigallinarum</name>
    <dbReference type="NCBI Taxonomy" id="2840894"/>
    <lineage>
        <taxon>Bacteria</taxon>
        <taxon>Bacillati</taxon>
        <taxon>Bacillota</taxon>
        <taxon>Clostridia</taxon>
        <taxon>Candidatus Ornithomonoglobus</taxon>
    </lineage>
</organism>
<name>A0A9D1H3S9_9FIRM</name>
<reference evidence="4" key="1">
    <citation type="submission" date="2020-10" db="EMBL/GenBank/DDBJ databases">
        <authorList>
            <person name="Gilroy R."/>
        </authorList>
    </citation>
    <scope>NUCLEOTIDE SEQUENCE</scope>
    <source>
        <strain evidence="4">CHK181-108</strain>
    </source>
</reference>
<gene>
    <name evidence="4" type="ORF">IAA60_08030</name>
</gene>
<dbReference type="InterPro" id="IPR008979">
    <property type="entry name" value="Galactose-bd-like_sf"/>
</dbReference>
<dbReference type="Gene3D" id="3.20.20.80">
    <property type="entry name" value="Glycosidases"/>
    <property type="match status" value="1"/>
</dbReference>
<feature type="signal peptide" evidence="2">
    <location>
        <begin position="1"/>
        <end position="26"/>
    </location>
</feature>
<evidence type="ECO:0000256" key="1">
    <source>
        <dbReference type="SAM" id="MobiDB-lite"/>
    </source>
</evidence>
<sequence>MSKKAVSFAVLIAMLISVLPVLPAGAAASIDGWSTYFSNVTDGEEATITLDTTEKASGTASVNATFSHAYESMYYASVSQRVPVEQGHRYYYGLKVKTEKAHNITLKIDQTNVDSLVPFSETSDWKTYTFSYEHKTDAADVNFAIIIEGKTENVWFDDAFFYDADDSEKTNMMKNPSFDGSGAGGSAGENTENPAGESTAVSETEALYNKLRESDSFSYSDIASVMGGFHYGAAYPAENITIDGDAGDWDNYDAMHMPVRPDQSYLLDESVLVGEMDMTVDYKMSYDDENFYILLNVHDKDHVFFNNSNDYWRGDSVQLALCSVGKSYEHELSFVCDTDNNTSGVYSSTYSDSSPQKVDLATSRSGEITTYEAAIPWDILFEEVPEKCLMCFAVNDNDGPGRAYFVQLDNGGITLGTKSSADFPTIEFLDADKDWYSWIEGAAEINTGDSGEYSVYIVNKGDEKTVNIDIPLFNVNETVTIPAQSGIRREYSYSSETYGNHTVECTVTEGENKGVSTFDFYVNPSEGYFDETIEEMRYKGKELSNLVRRCKEAGMTPDYAEMRSNIYNQYIDFFEDDLSHHEYYRIDHNLKSLEEIYEKTKEELNSYLSGKKTPLEVPKYVGDMQVEGSHTTALAEYNGEITRRNMFFSGFNCWGMEEHLPFLTSIGFNHAQLETGISSTVALVEEGGINGWFDVSWDAMGVPDFEITLDTEEKASGERSFKMVYSSPWENNVYRKVYQAITCKPNTTYRWGFKAKAENAGDVHASITNGNPYNERVIMPTGTYDWTNFDYEYTTGDDTTLLTFTFFFMSNTDAMWLDDLYVYEGDSDENLVKNGGFEEDADASRLTQFDAQAFSQHITSLENAKQNGICVDLLISPHYFLNKLFELYPDLEHPNGLMAKYRLDHPIAIKVTEEYIHDLMQAIKPYEDIIGSICLCNEPSHLTQQSEDYYKPKWTAFLAETYNNDIGELNKNYGTSYTSFDEVPMVSSSAPSVPLYDYITFNDTISTNWIKMLADNVRKYTDIPVHEKVMHWMASEDSDKEGKRWLILSGCDPEKLVDYMDINGNDSELSITVPVEENIEGKMMQKAFNYDFSRSFNDAPVYNSEDHVGLNGEMHYGPEFAQNVRLEQWMSALHGRSITSLWNFDRSRSRDWTAEGMAFRPDELETIATINMDLNRLADYAYAVVDKPADVGLLMSKTTRIYRIDHVNGLYKAYENLLYNGIKPLFAVESRTDLFDTFDTIYMPNVSNVEVDTLYALKDFVDNGGRLIMLGDDQLLGDTHNQPLPQDVVEYVKSKAEHYTYEVSGANVSTPDDDIYKIMNETTAEKQRVKLIDTETGEPVRDVEWQAAEFDDINGESGMVINIGNNNWTESRSVQLYIDGELIENPFELRSNETLETTFTLEPCTPILVKVTK</sequence>
<evidence type="ECO:0000256" key="2">
    <source>
        <dbReference type="SAM" id="SignalP"/>
    </source>
</evidence>
<dbReference type="SUPFAM" id="SSF49344">
    <property type="entry name" value="CBD9-like"/>
    <property type="match status" value="1"/>
</dbReference>
<evidence type="ECO:0000259" key="3">
    <source>
        <dbReference type="Pfam" id="PF06452"/>
    </source>
</evidence>
<proteinExistence type="predicted"/>
<feature type="region of interest" description="Disordered" evidence="1">
    <location>
        <begin position="172"/>
        <end position="201"/>
    </location>
</feature>
<evidence type="ECO:0000313" key="5">
    <source>
        <dbReference type="Proteomes" id="UP000824165"/>
    </source>
</evidence>
<dbReference type="InterPro" id="IPR010502">
    <property type="entry name" value="Carb-bd_dom_fam9"/>
</dbReference>
<comment type="caution">
    <text evidence="4">The sequence shown here is derived from an EMBL/GenBank/DDBJ whole genome shotgun (WGS) entry which is preliminary data.</text>
</comment>
<dbReference type="GO" id="GO:0030246">
    <property type="term" value="F:carbohydrate binding"/>
    <property type="evidence" value="ECO:0007669"/>
    <property type="project" value="InterPro"/>
</dbReference>